<evidence type="ECO:0000313" key="3">
    <source>
        <dbReference type="Proteomes" id="UP000198415"/>
    </source>
</evidence>
<dbReference type="PROSITE" id="PS50231">
    <property type="entry name" value="RICIN_B_LECTIN"/>
    <property type="match status" value="1"/>
</dbReference>
<dbReference type="Gene3D" id="2.80.10.50">
    <property type="match status" value="3"/>
</dbReference>
<organism evidence="2 3">
    <name type="scientific">Actinoplanes regularis</name>
    <dbReference type="NCBI Taxonomy" id="52697"/>
    <lineage>
        <taxon>Bacteria</taxon>
        <taxon>Bacillati</taxon>
        <taxon>Actinomycetota</taxon>
        <taxon>Actinomycetes</taxon>
        <taxon>Micromonosporales</taxon>
        <taxon>Micromonosporaceae</taxon>
        <taxon>Actinoplanes</taxon>
    </lineage>
</organism>
<evidence type="ECO:0000313" key="2">
    <source>
        <dbReference type="EMBL" id="SNS37391.1"/>
    </source>
</evidence>
<reference evidence="2 3" key="1">
    <citation type="submission" date="2017-06" db="EMBL/GenBank/DDBJ databases">
        <authorList>
            <person name="Kim H.J."/>
            <person name="Triplett B.A."/>
        </authorList>
    </citation>
    <scope>NUCLEOTIDE SEQUENCE [LARGE SCALE GENOMIC DNA]</scope>
    <source>
        <strain evidence="2 3">DSM 43151</strain>
    </source>
</reference>
<dbReference type="InterPro" id="IPR035992">
    <property type="entry name" value="Ricin_B-like_lectins"/>
</dbReference>
<sequence>MNSKSFRRTLFAIVGTGAVATTILVGPVRADATTAAPEPNRYYELRAQHSGKCLDVDGRGSGGANADLADVMQYRCWGGNNQHWKFVEAGNGYYEIRAQHSDKCLDVDGRGAGGENADFANVMQYHCWGGDNQRWRLVDVDGRGAGGESADFANVMQYHCWGGKNQHWTLSPL</sequence>
<feature type="domain" description="Ricin B lectin" evidence="1">
    <location>
        <begin position="41"/>
        <end position="171"/>
    </location>
</feature>
<evidence type="ECO:0000259" key="1">
    <source>
        <dbReference type="SMART" id="SM00458"/>
    </source>
</evidence>
<dbReference type="InterPro" id="IPR000772">
    <property type="entry name" value="Ricin_B_lectin"/>
</dbReference>
<dbReference type="Proteomes" id="UP000198415">
    <property type="component" value="Unassembled WGS sequence"/>
</dbReference>
<keyword evidence="3" id="KW-1185">Reference proteome</keyword>
<dbReference type="EMBL" id="FZNR01000014">
    <property type="protein sequence ID" value="SNS37391.1"/>
    <property type="molecule type" value="Genomic_DNA"/>
</dbReference>
<name>A0A239DZ33_9ACTN</name>
<protein>
    <submittedName>
        <fullName evidence="2">Ricin-type beta-trefoil lectin domain-like</fullName>
    </submittedName>
</protein>
<keyword evidence="2" id="KW-0430">Lectin</keyword>
<dbReference type="RefSeq" id="WP_203833250.1">
    <property type="nucleotide sequence ID" value="NZ_BOMU01000069.1"/>
</dbReference>
<accession>A0A239DZ33</accession>
<dbReference type="AlphaFoldDB" id="A0A239DZ33"/>
<dbReference type="SMART" id="SM00458">
    <property type="entry name" value="RICIN"/>
    <property type="match status" value="1"/>
</dbReference>
<dbReference type="GO" id="GO:0030246">
    <property type="term" value="F:carbohydrate binding"/>
    <property type="evidence" value="ECO:0007669"/>
    <property type="project" value="UniProtKB-KW"/>
</dbReference>
<proteinExistence type="predicted"/>
<dbReference type="SUPFAM" id="SSF50370">
    <property type="entry name" value="Ricin B-like lectins"/>
    <property type="match status" value="1"/>
</dbReference>
<dbReference type="Pfam" id="PF14200">
    <property type="entry name" value="RicinB_lectin_2"/>
    <property type="match status" value="1"/>
</dbReference>
<gene>
    <name evidence="2" type="ORF">SAMN06264365_114162</name>
</gene>